<keyword evidence="2" id="KW-0810">Translation regulation</keyword>
<dbReference type="AlphaFoldDB" id="F2NNL5"/>
<evidence type="ECO:0000313" key="4">
    <source>
        <dbReference type="Proteomes" id="UP000007030"/>
    </source>
</evidence>
<keyword evidence="2" id="KW-0963">Cytoplasm</keyword>
<dbReference type="RefSeq" id="WP_013703085.1">
    <property type="nucleotide sequence ID" value="NC_015387.1"/>
</dbReference>
<dbReference type="STRING" id="869210.Marky_0269"/>
<comment type="subunit">
    <text evidence="2">Interacts with ribosomal protein uL14 (rplN).</text>
</comment>
<name>F2NNL5_MARHT</name>
<keyword evidence="2" id="KW-0678">Repressor</keyword>
<dbReference type="Pfam" id="PF02410">
    <property type="entry name" value="RsfS"/>
    <property type="match status" value="1"/>
</dbReference>
<evidence type="ECO:0000313" key="3">
    <source>
        <dbReference type="EMBL" id="AEB11030.1"/>
    </source>
</evidence>
<dbReference type="NCBIfam" id="TIGR00090">
    <property type="entry name" value="rsfS_iojap_ybeB"/>
    <property type="match status" value="1"/>
</dbReference>
<dbReference type="GO" id="GO:0017148">
    <property type="term" value="P:negative regulation of translation"/>
    <property type="evidence" value="ECO:0007669"/>
    <property type="project" value="UniProtKB-UniRule"/>
</dbReference>
<dbReference type="GO" id="GO:0043023">
    <property type="term" value="F:ribosomal large subunit binding"/>
    <property type="evidence" value="ECO:0007669"/>
    <property type="project" value="TreeGrafter"/>
</dbReference>
<protein>
    <recommendedName>
        <fullName evidence="2">Ribosomal silencing factor RsfS</fullName>
    </recommendedName>
</protein>
<accession>F2NNL5</accession>
<dbReference type="HOGENOM" id="CLU_092688_2_2_0"/>
<comment type="similarity">
    <text evidence="1 2">Belongs to the Iojap/RsfS family.</text>
</comment>
<comment type="subcellular location">
    <subcellularLocation>
        <location evidence="2">Cytoplasm</location>
    </subcellularLocation>
</comment>
<organism evidence="3 4">
    <name type="scientific">Marinithermus hydrothermalis (strain DSM 14884 / JCM 11576 / T1)</name>
    <dbReference type="NCBI Taxonomy" id="869210"/>
    <lineage>
        <taxon>Bacteria</taxon>
        <taxon>Thermotogati</taxon>
        <taxon>Deinococcota</taxon>
        <taxon>Deinococci</taxon>
        <taxon>Thermales</taxon>
        <taxon>Thermaceae</taxon>
        <taxon>Marinithermus</taxon>
    </lineage>
</organism>
<dbReference type="OrthoDB" id="9793681at2"/>
<dbReference type="KEGG" id="mhd:Marky_0269"/>
<dbReference type="Proteomes" id="UP000007030">
    <property type="component" value="Chromosome"/>
</dbReference>
<dbReference type="PANTHER" id="PTHR21043:SF0">
    <property type="entry name" value="MITOCHONDRIAL ASSEMBLY OF RIBOSOMAL LARGE SUBUNIT PROTEIN 1"/>
    <property type="match status" value="1"/>
</dbReference>
<dbReference type="InterPro" id="IPR004394">
    <property type="entry name" value="Iojap/RsfS/C7orf30"/>
</dbReference>
<comment type="function">
    <text evidence="2">Functions as a ribosomal silencing factor. Interacts with ribosomal protein uL14 (rplN), blocking formation of intersubunit bridge B8. Prevents association of the 30S and 50S ribosomal subunits and the formation of functional ribosomes, thus repressing translation.</text>
</comment>
<dbReference type="Gene3D" id="3.30.460.10">
    <property type="entry name" value="Beta Polymerase, domain 2"/>
    <property type="match status" value="1"/>
</dbReference>
<proteinExistence type="inferred from homology"/>
<dbReference type="EMBL" id="CP002630">
    <property type="protein sequence ID" value="AEB11030.1"/>
    <property type="molecule type" value="Genomic_DNA"/>
</dbReference>
<dbReference type="HAMAP" id="MF_01477">
    <property type="entry name" value="Iojap_RsfS"/>
    <property type="match status" value="1"/>
</dbReference>
<dbReference type="SUPFAM" id="SSF81301">
    <property type="entry name" value="Nucleotidyltransferase"/>
    <property type="match status" value="1"/>
</dbReference>
<dbReference type="GO" id="GO:0090071">
    <property type="term" value="P:negative regulation of ribosome biogenesis"/>
    <property type="evidence" value="ECO:0007669"/>
    <property type="project" value="UniProtKB-UniRule"/>
</dbReference>
<dbReference type="GO" id="GO:0042256">
    <property type="term" value="P:cytosolic ribosome assembly"/>
    <property type="evidence" value="ECO:0007669"/>
    <property type="project" value="UniProtKB-UniRule"/>
</dbReference>
<evidence type="ECO:0000256" key="1">
    <source>
        <dbReference type="ARBA" id="ARBA00010574"/>
    </source>
</evidence>
<sequence>MVKPVEAVQIIRWVHQALSDKKAENIVALDLREVSDSLDFFVIATGTSTPHLEALERAVRERLEEEGVRPEAVEGPSSRWVLLNYGAVVVHLMSPEARDYYDLEGLWADAKKLELTP</sequence>
<dbReference type="PANTHER" id="PTHR21043">
    <property type="entry name" value="IOJAP SUPERFAMILY ORTHOLOG"/>
    <property type="match status" value="1"/>
</dbReference>
<reference evidence="3 4" key="1">
    <citation type="journal article" date="2012" name="Stand. Genomic Sci.">
        <title>Complete genome sequence of the aerobic, heterotroph Marinithermus hydrothermalis type strain (T1(T)) from a deep-sea hydrothermal vent chimney.</title>
        <authorList>
            <person name="Copeland A."/>
            <person name="Gu W."/>
            <person name="Yasawong M."/>
            <person name="Lapidus A."/>
            <person name="Lucas S."/>
            <person name="Deshpande S."/>
            <person name="Pagani I."/>
            <person name="Tapia R."/>
            <person name="Cheng J.F."/>
            <person name="Goodwin L.A."/>
            <person name="Pitluck S."/>
            <person name="Liolios K."/>
            <person name="Ivanova N."/>
            <person name="Mavromatis K."/>
            <person name="Mikhailova N."/>
            <person name="Pati A."/>
            <person name="Chen A."/>
            <person name="Palaniappan K."/>
            <person name="Land M."/>
            <person name="Pan C."/>
            <person name="Brambilla E.M."/>
            <person name="Rohde M."/>
            <person name="Tindall B.J."/>
            <person name="Sikorski J."/>
            <person name="Goker M."/>
            <person name="Detter J.C."/>
            <person name="Bristow J."/>
            <person name="Eisen J.A."/>
            <person name="Markowitz V."/>
            <person name="Hugenholtz P."/>
            <person name="Kyrpides N.C."/>
            <person name="Klenk H.P."/>
            <person name="Woyke T."/>
        </authorList>
    </citation>
    <scope>NUCLEOTIDE SEQUENCE [LARGE SCALE GENOMIC DNA]</scope>
    <source>
        <strain evidence="4">DSM 14884 / JCM 11576 / T1</strain>
    </source>
</reference>
<evidence type="ECO:0000256" key="2">
    <source>
        <dbReference type="HAMAP-Rule" id="MF_01477"/>
    </source>
</evidence>
<dbReference type="eggNOG" id="COG0799">
    <property type="taxonomic scope" value="Bacteria"/>
</dbReference>
<dbReference type="InterPro" id="IPR043519">
    <property type="entry name" value="NT_sf"/>
</dbReference>
<keyword evidence="4" id="KW-1185">Reference proteome</keyword>
<gene>
    <name evidence="2" type="primary">rsfS</name>
    <name evidence="3" type="ordered locus">Marky_0269</name>
</gene>
<dbReference type="GO" id="GO:0005737">
    <property type="term" value="C:cytoplasm"/>
    <property type="evidence" value="ECO:0007669"/>
    <property type="project" value="UniProtKB-SubCell"/>
</dbReference>